<dbReference type="OrthoDB" id="271821at2"/>
<dbReference type="InterPro" id="IPR024442">
    <property type="entry name" value="Transposase_Zn_ribbon"/>
</dbReference>
<gene>
    <name evidence="2" type="ORF">NIES30_24835</name>
</gene>
<proteinExistence type="predicted"/>
<dbReference type="EMBL" id="MRCG01000033">
    <property type="protein sequence ID" value="OKH43440.1"/>
    <property type="molecule type" value="Genomic_DNA"/>
</dbReference>
<dbReference type="AlphaFoldDB" id="A0A1U7IY73"/>
<accession>A0A1U7IY73</accession>
<dbReference type="Pfam" id="PF12760">
    <property type="entry name" value="Zn_ribbon_IS1595"/>
    <property type="match status" value="1"/>
</dbReference>
<organism evidence="2 3">
    <name type="scientific">Phormidium tenue NIES-30</name>
    <dbReference type="NCBI Taxonomy" id="549789"/>
    <lineage>
        <taxon>Bacteria</taxon>
        <taxon>Bacillati</taxon>
        <taxon>Cyanobacteriota</taxon>
        <taxon>Cyanophyceae</taxon>
        <taxon>Oscillatoriophycideae</taxon>
        <taxon>Oscillatoriales</taxon>
        <taxon>Oscillatoriaceae</taxon>
        <taxon>Phormidium</taxon>
    </lineage>
</organism>
<evidence type="ECO:0000259" key="1">
    <source>
        <dbReference type="Pfam" id="PF12760"/>
    </source>
</evidence>
<dbReference type="STRING" id="549789.NIES30_24835"/>
<protein>
    <recommendedName>
        <fullName evidence="1">Transposase zinc-ribbon domain-containing protein</fullName>
    </recommendedName>
</protein>
<keyword evidence="3" id="KW-1185">Reference proteome</keyword>
<evidence type="ECO:0000313" key="3">
    <source>
        <dbReference type="Proteomes" id="UP000185557"/>
    </source>
</evidence>
<reference evidence="2 3" key="1">
    <citation type="submission" date="2016-11" db="EMBL/GenBank/DDBJ databases">
        <title>Draft Genome Sequences of Nine Cyanobacterial Strains from Diverse Habitats.</title>
        <authorList>
            <person name="Zhu T."/>
            <person name="Hou S."/>
            <person name="Lu X."/>
            <person name="Hess W.R."/>
        </authorList>
    </citation>
    <scope>NUCLEOTIDE SEQUENCE [LARGE SCALE GENOMIC DNA]</scope>
    <source>
        <strain evidence="2 3">NIES-30</strain>
    </source>
</reference>
<dbReference type="Proteomes" id="UP000185557">
    <property type="component" value="Unassembled WGS sequence"/>
</dbReference>
<feature type="domain" description="Transposase zinc-ribbon" evidence="1">
    <location>
        <begin position="5"/>
        <end position="46"/>
    </location>
</feature>
<sequence>MLFTHEACLAYLEHIRWNGIPTCPYCQAQRSTPIRHENRYHCNYCYTSFSVTVNTVFHGSHIKLDKWFKAVFLVMTIDKNISIRRLAREISVTNTSASKIKNHINQAIEEDLDLLQKLAIFYLENNRSPNQ</sequence>
<name>A0A1U7IY73_9CYAN</name>
<evidence type="ECO:0000313" key="2">
    <source>
        <dbReference type="EMBL" id="OKH43440.1"/>
    </source>
</evidence>
<dbReference type="RefSeq" id="WP_073611145.1">
    <property type="nucleotide sequence ID" value="NZ_MRCG01000033.1"/>
</dbReference>
<comment type="caution">
    <text evidence="2">The sequence shown here is derived from an EMBL/GenBank/DDBJ whole genome shotgun (WGS) entry which is preliminary data.</text>
</comment>